<keyword evidence="1" id="KW-0472">Membrane</keyword>
<protein>
    <submittedName>
        <fullName evidence="2">Uncharacterized protein</fullName>
    </submittedName>
</protein>
<feature type="transmembrane region" description="Helical" evidence="1">
    <location>
        <begin position="46"/>
        <end position="62"/>
    </location>
</feature>
<gene>
    <name evidence="2" type="ORF">ACFODZ_05750</name>
</gene>
<dbReference type="Proteomes" id="UP001595533">
    <property type="component" value="Unassembled WGS sequence"/>
</dbReference>
<accession>A0ABV7JE83</accession>
<name>A0ABV7JE83_9GAMM</name>
<comment type="caution">
    <text evidence="2">The sequence shown here is derived from an EMBL/GenBank/DDBJ whole genome shotgun (WGS) entry which is preliminary data.</text>
</comment>
<sequence length="95" mass="10665">MQDFYSEYLSLFIALIIAGVAIKQALQQPDGKQYEINGRFFSRQKIHAAGMLLLLGVVLQLVSDTVEMLNGKQLLLDEKIMAAYAVAILTMVFRK</sequence>
<organism evidence="2 3">
    <name type="scientific">Marinicella sediminis</name>
    <dbReference type="NCBI Taxonomy" id="1792834"/>
    <lineage>
        <taxon>Bacteria</taxon>
        <taxon>Pseudomonadati</taxon>
        <taxon>Pseudomonadota</taxon>
        <taxon>Gammaproteobacteria</taxon>
        <taxon>Lysobacterales</taxon>
        <taxon>Marinicellaceae</taxon>
        <taxon>Marinicella</taxon>
    </lineage>
</organism>
<keyword evidence="1" id="KW-1133">Transmembrane helix</keyword>
<evidence type="ECO:0000256" key="1">
    <source>
        <dbReference type="SAM" id="Phobius"/>
    </source>
</evidence>
<keyword evidence="1" id="KW-0812">Transmembrane</keyword>
<dbReference type="RefSeq" id="WP_077411458.1">
    <property type="nucleotide sequence ID" value="NZ_JBHRTS010000003.1"/>
</dbReference>
<evidence type="ECO:0000313" key="3">
    <source>
        <dbReference type="Proteomes" id="UP001595533"/>
    </source>
</evidence>
<dbReference type="EMBL" id="JBHRTS010000003">
    <property type="protein sequence ID" value="MFC3193737.1"/>
    <property type="molecule type" value="Genomic_DNA"/>
</dbReference>
<proteinExistence type="predicted"/>
<evidence type="ECO:0000313" key="2">
    <source>
        <dbReference type="EMBL" id="MFC3193737.1"/>
    </source>
</evidence>
<keyword evidence="3" id="KW-1185">Reference proteome</keyword>
<reference evidence="3" key="1">
    <citation type="journal article" date="2019" name="Int. J. Syst. Evol. Microbiol.">
        <title>The Global Catalogue of Microorganisms (GCM) 10K type strain sequencing project: providing services to taxonomists for standard genome sequencing and annotation.</title>
        <authorList>
            <consortium name="The Broad Institute Genomics Platform"/>
            <consortium name="The Broad Institute Genome Sequencing Center for Infectious Disease"/>
            <person name="Wu L."/>
            <person name="Ma J."/>
        </authorList>
    </citation>
    <scope>NUCLEOTIDE SEQUENCE [LARGE SCALE GENOMIC DNA]</scope>
    <source>
        <strain evidence="3">KCTC 42953</strain>
    </source>
</reference>
<feature type="transmembrane region" description="Helical" evidence="1">
    <location>
        <begin position="6"/>
        <end position="26"/>
    </location>
</feature>